<reference evidence="2 3" key="1">
    <citation type="submission" date="2019-07" db="EMBL/GenBank/DDBJ databases">
        <title>Rhodotorula toruloides NBRC10032 genome sequencing.</title>
        <authorList>
            <person name="Shida Y."/>
            <person name="Takaku H."/>
            <person name="Ogasawara W."/>
            <person name="Mori K."/>
        </authorList>
    </citation>
    <scope>NUCLEOTIDE SEQUENCE [LARGE SCALE GENOMIC DNA]</scope>
    <source>
        <strain evidence="2 3">NBRC10032</strain>
    </source>
</reference>
<proteinExistence type="predicted"/>
<dbReference type="OrthoDB" id="2523676at2759"/>
<organism evidence="2 3">
    <name type="scientific">Rhodotorula toruloides</name>
    <name type="common">Yeast</name>
    <name type="synonym">Rhodosporidium toruloides</name>
    <dbReference type="NCBI Taxonomy" id="5286"/>
    <lineage>
        <taxon>Eukaryota</taxon>
        <taxon>Fungi</taxon>
        <taxon>Dikarya</taxon>
        <taxon>Basidiomycota</taxon>
        <taxon>Pucciniomycotina</taxon>
        <taxon>Microbotryomycetes</taxon>
        <taxon>Sporidiobolales</taxon>
        <taxon>Sporidiobolaceae</taxon>
        <taxon>Rhodotorula</taxon>
    </lineage>
</organism>
<feature type="compositionally biased region" description="Basic and acidic residues" evidence="1">
    <location>
        <begin position="126"/>
        <end position="162"/>
    </location>
</feature>
<feature type="region of interest" description="Disordered" evidence="1">
    <location>
        <begin position="106"/>
        <end position="162"/>
    </location>
</feature>
<evidence type="ECO:0000313" key="2">
    <source>
        <dbReference type="EMBL" id="GEM09046.1"/>
    </source>
</evidence>
<name>A0A511KGJ4_RHOTO</name>
<sequence>MGNTHKQVTRVANPRNGTAKLPNPVEMSVHTLSDADRELIDDSPTLARLIRKGRLAPSRLAQLLAAGRSTRPPTEPEAWECCGSNCRPCVREIWKEEVKVWTECHPDGVSDVDGDEEDSVEAKAGLAERDDEGKDEEEKSRVAKVDEEETDSRVKEGARETPRVEIELERLELADAEE</sequence>
<dbReference type="AlphaFoldDB" id="A0A511KGJ4"/>
<comment type="caution">
    <text evidence="2">The sequence shown here is derived from an EMBL/GenBank/DDBJ whole genome shotgun (WGS) entry which is preliminary data.</text>
</comment>
<evidence type="ECO:0000313" key="3">
    <source>
        <dbReference type="Proteomes" id="UP000321518"/>
    </source>
</evidence>
<dbReference type="EMBL" id="BJWK01000007">
    <property type="protein sequence ID" value="GEM09046.1"/>
    <property type="molecule type" value="Genomic_DNA"/>
</dbReference>
<feature type="region of interest" description="Disordered" evidence="1">
    <location>
        <begin position="1"/>
        <end position="23"/>
    </location>
</feature>
<accession>A0A511KGJ4</accession>
<dbReference type="Proteomes" id="UP000321518">
    <property type="component" value="Unassembled WGS sequence"/>
</dbReference>
<gene>
    <name evidence="2" type="ORF">Rt10032_c07g3063</name>
</gene>
<evidence type="ECO:0000256" key="1">
    <source>
        <dbReference type="SAM" id="MobiDB-lite"/>
    </source>
</evidence>
<feature type="compositionally biased region" description="Acidic residues" evidence="1">
    <location>
        <begin position="110"/>
        <end position="119"/>
    </location>
</feature>
<protein>
    <submittedName>
        <fullName evidence="2">Uncharacterized protein</fullName>
    </submittedName>
</protein>